<evidence type="ECO:0000313" key="7">
    <source>
        <dbReference type="EMBL" id="GCB21180.1"/>
    </source>
</evidence>
<evidence type="ECO:0000313" key="8">
    <source>
        <dbReference type="Proteomes" id="UP000286921"/>
    </source>
</evidence>
<dbReference type="EMBL" id="BDHI01000007">
    <property type="protein sequence ID" value="GCB21180.1"/>
    <property type="molecule type" value="Genomic_DNA"/>
</dbReference>
<evidence type="ECO:0008006" key="9">
    <source>
        <dbReference type="Google" id="ProtNLM"/>
    </source>
</evidence>
<evidence type="ECO:0000256" key="3">
    <source>
        <dbReference type="ARBA" id="ARBA00023015"/>
    </source>
</evidence>
<dbReference type="PANTHER" id="PTHR36206">
    <property type="entry name" value="ASPERCRYPTIN BIOSYNTHESIS CLUSTER-SPECIFIC TRANSCRIPTION REGULATOR ATNN-RELATED"/>
    <property type="match status" value="1"/>
</dbReference>
<accession>A0A401KPI2</accession>
<dbReference type="GO" id="GO:0003677">
    <property type="term" value="F:DNA binding"/>
    <property type="evidence" value="ECO:0007669"/>
    <property type="project" value="UniProtKB-KW"/>
</dbReference>
<keyword evidence="1" id="KW-0479">Metal-binding</keyword>
<keyword evidence="2" id="KW-0862">Zinc</keyword>
<protein>
    <recommendedName>
        <fullName evidence="9">Zn(2)-C6 fungal-type domain-containing protein</fullName>
    </recommendedName>
</protein>
<evidence type="ECO:0000256" key="2">
    <source>
        <dbReference type="ARBA" id="ARBA00022833"/>
    </source>
</evidence>
<keyword evidence="6" id="KW-0539">Nucleus</keyword>
<evidence type="ECO:0000256" key="5">
    <source>
        <dbReference type="ARBA" id="ARBA00023163"/>
    </source>
</evidence>
<dbReference type="GO" id="GO:0046872">
    <property type="term" value="F:metal ion binding"/>
    <property type="evidence" value="ECO:0007669"/>
    <property type="project" value="UniProtKB-KW"/>
</dbReference>
<dbReference type="AlphaFoldDB" id="A0A401KPI2"/>
<keyword evidence="8" id="KW-1185">Reference proteome</keyword>
<dbReference type="PANTHER" id="PTHR36206:SF12">
    <property type="entry name" value="ASPERCRYPTIN BIOSYNTHESIS CLUSTER-SPECIFIC TRANSCRIPTION REGULATOR ATNN-RELATED"/>
    <property type="match status" value="1"/>
</dbReference>
<keyword evidence="5" id="KW-0804">Transcription</keyword>
<keyword evidence="4" id="KW-0238">DNA-binding</keyword>
<dbReference type="InterPro" id="IPR052360">
    <property type="entry name" value="Transcr_Regulatory_Proteins"/>
</dbReference>
<sequence length="561" mass="63041">MAPAAFRETVTCTLADPEIVLFDFVTATSNWLSHLNEYKLCSNWYLRSFLVVPNHVAIPSGASFKAESICCQRCTSTGRKCDGYQDPRAKQITRRKSKTAQLDGLLQMPSAWSFIGGKPMNHENFHYFVVVTAPTLTGYFNSGFWSYTLPQISYSYPALWHAITALASLHRDFLEDVAPLAITQDCRTVRVRFALQQHTRSIQSLRELISKPCLTAHDKMAVLATCIIFICLLSLQGSHSQAMAHVASAMVLCQQWNREFQTHSHASETIASVILLLAQLDSQVRQIFSIQGLIVPWTTEFKLPIAEGCFTSLDEAHVSLEVNVNNRALQLLTSGIDTSAPEALAKKEYCLQELYRWNSKLETYIAISQHETDNTAVNVLFLRRLYAKVMLSLDPSKGELAHDAFIDDYAQMLDLASRILESLNTPVTVEFDPGSRHAQQRRFSVESTVTETLFLIGVRCREPTIRGRALELMRLYPRREGMCGTMLALKLGETLAEIEGTACQNAPPGLCSDGPWVCADHRVTKIQCKDVSDRKVAVLMRTAGEEKRGFEGNWFVFHKTW</sequence>
<evidence type="ECO:0000256" key="4">
    <source>
        <dbReference type="ARBA" id="ARBA00023125"/>
    </source>
</evidence>
<keyword evidence="3" id="KW-0805">Transcription regulation</keyword>
<dbReference type="Pfam" id="PF11951">
    <property type="entry name" value="Fungal_trans_2"/>
    <property type="match status" value="1"/>
</dbReference>
<organism evidence="7 8">
    <name type="scientific">Aspergillus awamori</name>
    <name type="common">Black koji mold</name>
    <dbReference type="NCBI Taxonomy" id="105351"/>
    <lineage>
        <taxon>Eukaryota</taxon>
        <taxon>Fungi</taxon>
        <taxon>Dikarya</taxon>
        <taxon>Ascomycota</taxon>
        <taxon>Pezizomycotina</taxon>
        <taxon>Eurotiomycetes</taxon>
        <taxon>Eurotiomycetidae</taxon>
        <taxon>Eurotiales</taxon>
        <taxon>Aspergillaceae</taxon>
        <taxon>Aspergillus</taxon>
    </lineage>
</organism>
<dbReference type="InterPro" id="IPR021858">
    <property type="entry name" value="Fun_TF"/>
</dbReference>
<evidence type="ECO:0000256" key="1">
    <source>
        <dbReference type="ARBA" id="ARBA00022723"/>
    </source>
</evidence>
<name>A0A401KPI2_ASPAW</name>
<gene>
    <name evidence="7" type="ORF">AAWM_04065</name>
</gene>
<evidence type="ECO:0000256" key="6">
    <source>
        <dbReference type="ARBA" id="ARBA00023242"/>
    </source>
</evidence>
<reference evidence="7 8" key="1">
    <citation type="submission" date="2016-09" db="EMBL/GenBank/DDBJ databases">
        <title>Aspergillus awamori IFM 58123T.</title>
        <authorList>
            <person name="Kusuya Y."/>
            <person name="Shimizu M."/>
            <person name="Takahashi H."/>
            <person name="Yaguchi T."/>
        </authorList>
    </citation>
    <scope>NUCLEOTIDE SEQUENCE [LARGE SCALE GENOMIC DNA]</scope>
    <source>
        <strain evidence="7 8">IFM 58123</strain>
    </source>
</reference>
<proteinExistence type="predicted"/>
<comment type="caution">
    <text evidence="7">The sequence shown here is derived from an EMBL/GenBank/DDBJ whole genome shotgun (WGS) entry which is preliminary data.</text>
</comment>
<dbReference type="Proteomes" id="UP000286921">
    <property type="component" value="Unassembled WGS sequence"/>
</dbReference>